<evidence type="ECO:0000313" key="4">
    <source>
        <dbReference type="Proteomes" id="UP000473278"/>
    </source>
</evidence>
<gene>
    <name evidence="3" type="ORF">G3570_07470</name>
</gene>
<name>A0A6M1SWL4_9BACT</name>
<evidence type="ECO:0000313" key="3">
    <source>
        <dbReference type="EMBL" id="NGP76466.1"/>
    </source>
</evidence>
<protein>
    <recommendedName>
        <fullName evidence="2">DUF5777 domain-containing protein</fullName>
    </recommendedName>
</protein>
<evidence type="ECO:0000256" key="1">
    <source>
        <dbReference type="SAM" id="SignalP"/>
    </source>
</evidence>
<organism evidence="3 4">
    <name type="scientific">Halalkalibaculum roseum</name>
    <dbReference type="NCBI Taxonomy" id="2709311"/>
    <lineage>
        <taxon>Bacteria</taxon>
        <taxon>Pseudomonadati</taxon>
        <taxon>Balneolota</taxon>
        <taxon>Balneolia</taxon>
        <taxon>Balneolales</taxon>
        <taxon>Balneolaceae</taxon>
        <taxon>Halalkalibaculum</taxon>
    </lineage>
</organism>
<feature type="chain" id="PRO_5026843145" description="DUF5777 domain-containing protein" evidence="1">
    <location>
        <begin position="23"/>
        <end position="282"/>
    </location>
</feature>
<keyword evidence="4" id="KW-1185">Reference proteome</keyword>
<comment type="caution">
    <text evidence="3">The sequence shown here is derived from an EMBL/GenBank/DDBJ whole genome shotgun (WGS) entry which is preliminary data.</text>
</comment>
<dbReference type="Proteomes" id="UP000473278">
    <property type="component" value="Unassembled WGS sequence"/>
</dbReference>
<feature type="signal peptide" evidence="1">
    <location>
        <begin position="1"/>
        <end position="22"/>
    </location>
</feature>
<keyword evidence="1" id="KW-0732">Signal</keyword>
<dbReference type="RefSeq" id="WP_165140836.1">
    <property type="nucleotide sequence ID" value="NZ_JAALLT010000002.1"/>
</dbReference>
<feature type="domain" description="DUF5777" evidence="2">
    <location>
        <begin position="39"/>
        <end position="280"/>
    </location>
</feature>
<evidence type="ECO:0000259" key="2">
    <source>
        <dbReference type="Pfam" id="PF19089"/>
    </source>
</evidence>
<dbReference type="EMBL" id="JAALLT010000002">
    <property type="protein sequence ID" value="NGP76466.1"/>
    <property type="molecule type" value="Genomic_DNA"/>
</dbReference>
<reference evidence="3 4" key="1">
    <citation type="submission" date="2020-02" db="EMBL/GenBank/DDBJ databases">
        <title>Balneolaceae bacterium YR4-1, complete genome.</title>
        <authorList>
            <person name="Li Y."/>
            <person name="Wu S."/>
        </authorList>
    </citation>
    <scope>NUCLEOTIDE SEQUENCE [LARGE SCALE GENOMIC DNA]</scope>
    <source>
        <strain evidence="3 4">YR4-1</strain>
    </source>
</reference>
<sequence length="282" mass="31799">MRINKLLLLLISLLLYQNQAYAQMERERVNPGGAISETFWAPNLIGLETTEQISAKNLNVTIMHSFGIVSNRTLQNFFGLDIGPNVRLGLDYGITDNWSIGIGRMTDRKVVDLRSKLNLFRQTKDNSVPFSMSIKGDLGITTQENNRPIKDDMNYLLSLPIANKVSDALSIQIAPMIAHFNHVSGISQTENTLYALGLGSEFRISRRYALTAEYYPVLGNRNPDTINAFALGLNIETGGHVFQLFFASSSWHTEQYIISYNDENFWAGDFRFGFNVNRIFGL</sequence>
<dbReference type="Pfam" id="PF19089">
    <property type="entry name" value="DUF5777"/>
    <property type="match status" value="1"/>
</dbReference>
<proteinExistence type="predicted"/>
<dbReference type="AlphaFoldDB" id="A0A6M1SWL4"/>
<accession>A0A6M1SWL4</accession>
<dbReference type="InterPro" id="IPR045916">
    <property type="entry name" value="DUF5777"/>
</dbReference>